<dbReference type="EMBL" id="WWBZ02000014">
    <property type="protein sequence ID" value="KAF4310569.1"/>
    <property type="molecule type" value="Genomic_DNA"/>
</dbReference>
<protein>
    <submittedName>
        <fullName evidence="2">Uncharacterized protein</fullName>
    </submittedName>
</protein>
<name>A0A8H4N4B4_9PEZI</name>
<keyword evidence="1" id="KW-0472">Membrane</keyword>
<reference evidence="2" key="1">
    <citation type="submission" date="2020-04" db="EMBL/GenBank/DDBJ databases">
        <title>Genome Assembly and Annotation of Botryosphaeria dothidea sdau 11-99, a Latent Pathogen of Apple Fruit Ring Rot in China.</title>
        <authorList>
            <person name="Yu C."/>
            <person name="Diao Y."/>
            <person name="Lu Q."/>
            <person name="Zhao J."/>
            <person name="Cui S."/>
            <person name="Peng C."/>
            <person name="He B."/>
            <person name="Liu H."/>
        </authorList>
    </citation>
    <scope>NUCLEOTIDE SEQUENCE [LARGE SCALE GENOMIC DNA]</scope>
    <source>
        <strain evidence="2">Sdau11-99</strain>
    </source>
</reference>
<accession>A0A8H4N4B4</accession>
<evidence type="ECO:0000313" key="2">
    <source>
        <dbReference type="EMBL" id="KAF4310569.1"/>
    </source>
</evidence>
<evidence type="ECO:0000313" key="3">
    <source>
        <dbReference type="Proteomes" id="UP000572817"/>
    </source>
</evidence>
<organism evidence="2 3">
    <name type="scientific">Botryosphaeria dothidea</name>
    <dbReference type="NCBI Taxonomy" id="55169"/>
    <lineage>
        <taxon>Eukaryota</taxon>
        <taxon>Fungi</taxon>
        <taxon>Dikarya</taxon>
        <taxon>Ascomycota</taxon>
        <taxon>Pezizomycotina</taxon>
        <taxon>Dothideomycetes</taxon>
        <taxon>Dothideomycetes incertae sedis</taxon>
        <taxon>Botryosphaeriales</taxon>
        <taxon>Botryosphaeriaceae</taxon>
        <taxon>Botryosphaeria</taxon>
    </lineage>
</organism>
<evidence type="ECO:0000256" key="1">
    <source>
        <dbReference type="SAM" id="Phobius"/>
    </source>
</evidence>
<proteinExistence type="predicted"/>
<dbReference type="OrthoDB" id="3365267at2759"/>
<dbReference type="Proteomes" id="UP000572817">
    <property type="component" value="Unassembled WGS sequence"/>
</dbReference>
<keyword evidence="1" id="KW-1133">Transmembrane helix</keyword>
<gene>
    <name evidence="2" type="ORF">GTA08_BOTSDO13885</name>
</gene>
<dbReference type="AlphaFoldDB" id="A0A8H4N4B4"/>
<feature type="transmembrane region" description="Helical" evidence="1">
    <location>
        <begin position="44"/>
        <end position="64"/>
    </location>
</feature>
<comment type="caution">
    <text evidence="2">The sequence shown here is derived from an EMBL/GenBank/DDBJ whole genome shotgun (WGS) entry which is preliminary data.</text>
</comment>
<sequence length="195" mass="21363">MSTDSLALLRRHAGDDLAELAQEHLQHDLNEFDRDVLHRAARQFSIHTAGGSLAGVALGAWLFVRTRRARQRWLTALNASAKAERPVEVRFQSGRVEPLPDIATLVQTSPWTDAAAGMLFAAGGLFVGGELGVLTGSWRARRSVAADPERKARVESAFRRYRADVLRREAQRLEAEAGGEGLGILESAKSVVGWR</sequence>
<keyword evidence="1" id="KW-0812">Transmembrane</keyword>
<keyword evidence="3" id="KW-1185">Reference proteome</keyword>